<organism evidence="2 3">
    <name type="scientific">Danaus plexippus plexippus</name>
    <dbReference type="NCBI Taxonomy" id="278856"/>
    <lineage>
        <taxon>Eukaryota</taxon>
        <taxon>Metazoa</taxon>
        <taxon>Ecdysozoa</taxon>
        <taxon>Arthropoda</taxon>
        <taxon>Hexapoda</taxon>
        <taxon>Insecta</taxon>
        <taxon>Pterygota</taxon>
        <taxon>Neoptera</taxon>
        <taxon>Endopterygota</taxon>
        <taxon>Lepidoptera</taxon>
        <taxon>Glossata</taxon>
        <taxon>Ditrysia</taxon>
        <taxon>Papilionoidea</taxon>
        <taxon>Nymphalidae</taxon>
        <taxon>Danainae</taxon>
        <taxon>Danaini</taxon>
        <taxon>Danaina</taxon>
        <taxon>Danaus</taxon>
        <taxon>Danaus</taxon>
    </lineage>
</organism>
<protein>
    <submittedName>
        <fullName evidence="2">Uncharacterized protein</fullName>
    </submittedName>
</protein>
<dbReference type="InParanoid" id="A0A212F3Q8"/>
<feature type="region of interest" description="Disordered" evidence="1">
    <location>
        <begin position="1"/>
        <end position="29"/>
    </location>
</feature>
<dbReference type="Proteomes" id="UP000007151">
    <property type="component" value="Unassembled WGS sequence"/>
</dbReference>
<name>A0A212F3Q8_DANPL</name>
<evidence type="ECO:0000313" key="3">
    <source>
        <dbReference type="Proteomes" id="UP000007151"/>
    </source>
</evidence>
<keyword evidence="3" id="KW-1185">Reference proteome</keyword>
<proteinExistence type="predicted"/>
<dbReference type="KEGG" id="dpl:KGM_201315"/>
<accession>A0A212F3Q8</accession>
<evidence type="ECO:0000256" key="1">
    <source>
        <dbReference type="SAM" id="MobiDB-lite"/>
    </source>
</evidence>
<evidence type="ECO:0000313" key="2">
    <source>
        <dbReference type="EMBL" id="OWR48370.1"/>
    </source>
</evidence>
<dbReference type="EMBL" id="AGBW02010507">
    <property type="protein sequence ID" value="OWR48370.1"/>
    <property type="molecule type" value="Genomic_DNA"/>
</dbReference>
<gene>
    <name evidence="2" type="ORF">KGM_201315</name>
</gene>
<sequence length="111" mass="12408">MCGIDKSTCTRTQQPYRTEKRTPTTYSQPTNNIYQVAAPRELNRRGPCTDNDRCKLTGGDGKTGKEGYVLYRKTSPKRSENLPVFEAGKAALAHSLTVHVHERRSRAPVAD</sequence>
<dbReference type="AlphaFoldDB" id="A0A212F3Q8"/>
<comment type="caution">
    <text evidence="2">The sequence shown here is derived from an EMBL/GenBank/DDBJ whole genome shotgun (WGS) entry which is preliminary data.</text>
</comment>
<feature type="compositionally biased region" description="Polar residues" evidence="1">
    <location>
        <begin position="7"/>
        <end position="16"/>
    </location>
</feature>
<reference evidence="2 3" key="1">
    <citation type="journal article" date="2011" name="Cell">
        <title>The monarch butterfly genome yields insights into long-distance migration.</title>
        <authorList>
            <person name="Zhan S."/>
            <person name="Merlin C."/>
            <person name="Boore J.L."/>
            <person name="Reppert S.M."/>
        </authorList>
    </citation>
    <scope>NUCLEOTIDE SEQUENCE [LARGE SCALE GENOMIC DNA]</scope>
    <source>
        <strain evidence="2">F-2</strain>
    </source>
</reference>